<dbReference type="Proteomes" id="UP000886998">
    <property type="component" value="Unassembled WGS sequence"/>
</dbReference>
<keyword evidence="7" id="KW-0175">Coiled coil</keyword>
<feature type="domain" description="VWFC" evidence="10">
    <location>
        <begin position="1632"/>
        <end position="1694"/>
    </location>
</feature>
<dbReference type="PANTHER" id="PTHR46698">
    <property type="entry name" value="CROSSVEINLESS 2"/>
    <property type="match status" value="1"/>
</dbReference>
<dbReference type="PRINTS" id="PR00092">
    <property type="entry name" value="TYROSINASE"/>
</dbReference>
<feature type="domain" description="VWFC" evidence="10">
    <location>
        <begin position="1575"/>
        <end position="1632"/>
    </location>
</feature>
<dbReference type="InterPro" id="IPR002227">
    <property type="entry name" value="Tyrosinase_Cu-bd"/>
</dbReference>
<dbReference type="InterPro" id="IPR001846">
    <property type="entry name" value="VWF_type-D"/>
</dbReference>
<reference evidence="13" key="1">
    <citation type="submission" date="2020-08" db="EMBL/GenBank/DDBJ databases">
        <title>Multicomponent nature underlies the extraordinary mechanical properties of spider dragline silk.</title>
        <authorList>
            <person name="Kono N."/>
            <person name="Nakamura H."/>
            <person name="Mori M."/>
            <person name="Yoshida Y."/>
            <person name="Ohtoshi R."/>
            <person name="Malay A.D."/>
            <person name="Moran D.A.P."/>
            <person name="Tomita M."/>
            <person name="Numata K."/>
            <person name="Arakawa K."/>
        </authorList>
    </citation>
    <scope>NUCLEOTIDE SEQUENCE</scope>
</reference>
<feature type="domain" description="VWFC" evidence="10">
    <location>
        <begin position="2753"/>
        <end position="2810"/>
    </location>
</feature>
<evidence type="ECO:0000256" key="6">
    <source>
        <dbReference type="PROSITE-ProRule" id="PRU00076"/>
    </source>
</evidence>
<feature type="domain" description="VWFC" evidence="10">
    <location>
        <begin position="1986"/>
        <end position="2045"/>
    </location>
</feature>
<evidence type="ECO:0000256" key="1">
    <source>
        <dbReference type="ARBA" id="ARBA00004613"/>
    </source>
</evidence>
<feature type="domain" description="VWFC" evidence="10">
    <location>
        <begin position="2871"/>
        <end position="2928"/>
    </location>
</feature>
<dbReference type="SUPFAM" id="SSF57362">
    <property type="entry name" value="BPTI-like"/>
    <property type="match status" value="2"/>
</dbReference>
<feature type="domain" description="VWFC" evidence="10">
    <location>
        <begin position="2402"/>
        <end position="2464"/>
    </location>
</feature>
<name>A0A8X6YYS5_9ARAC</name>
<dbReference type="PROSITE" id="PS01186">
    <property type="entry name" value="EGF_2"/>
    <property type="match status" value="2"/>
</dbReference>
<dbReference type="InterPro" id="IPR002223">
    <property type="entry name" value="Kunitz_BPTI"/>
</dbReference>
<dbReference type="PROSITE" id="PS00280">
    <property type="entry name" value="BPTI_KUNITZ_1"/>
    <property type="match status" value="1"/>
</dbReference>
<evidence type="ECO:0000256" key="7">
    <source>
        <dbReference type="SAM" id="Coils"/>
    </source>
</evidence>
<dbReference type="Gene3D" id="1.10.1280.10">
    <property type="entry name" value="Di-copper center containing domain from catechol oxidase"/>
    <property type="match status" value="3"/>
</dbReference>
<feature type="domain" description="EGF-like" evidence="9">
    <location>
        <begin position="725"/>
        <end position="766"/>
    </location>
</feature>
<evidence type="ECO:0008006" key="15">
    <source>
        <dbReference type="Google" id="ProtNLM"/>
    </source>
</evidence>
<feature type="domain" description="BPTI/Kunitz inhibitor" evidence="11">
    <location>
        <begin position="773"/>
        <end position="826"/>
    </location>
</feature>
<dbReference type="PROSITE" id="PS00498">
    <property type="entry name" value="TYROSINASE_2"/>
    <property type="match status" value="1"/>
</dbReference>
<feature type="domain" description="VWFC" evidence="10">
    <location>
        <begin position="2348"/>
        <end position="2405"/>
    </location>
</feature>
<evidence type="ECO:0000256" key="8">
    <source>
        <dbReference type="SAM" id="SignalP"/>
    </source>
</evidence>
<dbReference type="OrthoDB" id="6414752at2759"/>
<feature type="domain" description="VWFC" evidence="10">
    <location>
        <begin position="2045"/>
        <end position="2103"/>
    </location>
</feature>
<sequence>MECRAMNFVSLWIFLLNLLRFRGVLSSYSDSRASRSGNSSNVFVQSSNSCTSHVLLLREENERLKQELDLFKYKNTELQMNVNSLSNQCGNIRRCKSEGIFYADGDVWYPDPCTTCRCENDKINCYTSYHSPYCELQCNENTCLNGGACLGSLNRHSVQCNCPDGFSGPLCEQSITSCSPIQTNGHCNHSQAIWYFDSYSNQCKSTFSGCFEPGSTFLTFEDCSTSCLQGTCCYRMKIGEIPDMICQAETMKNCQILCQDTNIEVVGFYPGIKCPNEGCGMIASKVCHTGISLYSPGSSFSFGCETCQCFDEHISCSCRKIDVRREIRELGYSERIQFQQAIAHLQVGGDKSVWTSLRNLYVTHVMHANSPQYFLFWNRNFLRTMERHLQEYNCSTTIPYFDFTLDAGNLSSSVVWRPDFFGSALSNGISCQKHFIPKSNMSWTPCIKRDIKSDSNPPTMIDVALALSKPDFMNLHSPHDPIFYSLHAFIDSLFWKWEQRHSNEHLRKYKSEVLEANLIPFNTKQKFLIDSEKHLCITYASVIDTGRRDEQRTSPFRENNKLGCSADQSAPFSESICDMEIKSIVNTGQKIQTVLYNQEENFLKTLPRTCFSSYDIPNTYVNQIWNAQPDYFQPQTNFQSIDMKSEWCDRFCFPADIFLPPEANPSDSIELSSCSGNQVQIPICDESILSKCPYYTFAPCRLSLCGNCSLTCHVNNQDIECKESKIDFCSPNPCKNGGTCRPSEWSTLPHLVSCDCPPGFEGEHCEDKAIQRCSLPLDSGKPSGCGPPEKRWYFDNQNQECFSFVYHGCSGNANNFPSYYECRIACKIGACCWRIPRHPERVHGFNVEGYDRYGFTVDGRSRNNDIRLVDEGFGGEKGIYRFKNQDYEGYDRNGYNKDGIDKHGYNSNGYHYITKFNLTGYNVYGDQDGRTKFDSLGYDEDGYNRAGFNCYGYSRDGWDYYGTSSGFKYECRAMNLKDCQKMEKKSPKLQIVAFSPGKKCEEVHCEEKCGCNFLQRSYSAREKFPLGCGSCECTISNHIKCPCTSVSVRKEIRDMTLEEMKRYQGAIKVLAMQDTWQNITDLYLEFMPQSRGNYYFLPWHRFFLRYTEMKLQEIDCSVTIPYFDWTLDVGSLETSVVWQANYFGGNGDKMENNCVRNHPFKNYHPLFWKNCLRRNFNTSVRLPNSVDLEKILRIRSFEDLSLQLDTISGLLHLFVGGHMKSTDASYDPIFFSHYAFIDKIWHDWISENPNNLQKFPSNYRYTPMSPFGIVPDDVLISDVQLCVSYKDITEGAPCIDGSKDNPSIRNSQKLSSNIFDVHGYDTEGYDAFGYDRMGWKKSGIYRDSFNRDGFDLDGYDRQGFDRYGFDRNGCNSKGFCVSDSLRTNNPHSSFDDFNQFGYRQTGFDFHGYDIYGFDAHGYDRNNCSYFFKGPFYPIFMKNARKEMKLLPQSELDKIKSTCPYISELPEWWVNLYWLNRNSTGKLPFLSTIAENVYSPFSNHEDLWLAPTPEERFCFQLHHHSKCELNKPPVPCPFHTCNAQQCPSLPSAHCRDFGCGSCDANYFNVVTQTPTSCNKNDCISADANVKADGEVWEEESCYICSCQAGLVSCSSAQCDTACDHPIVVPGACCPVCDGCMKNGTIYANGENFIDPQNPCLKCICKSGSILCTTVECAPMKPCRKNALLTLHGECCPTCSMCGPHREGSHWMESPCHNCTCFGGNVLCNVINCPLLTCQYPARANGECCRHCDDCEYLGNYVKNEEVFNPETCVECKCQKGNISCKKIDCLNPICDDRRRSHYEHCCSLCQKGCQYDGKDYEDGSVFKPSFNPCLNCSCEKGIVRCNPQKCPEPMERCEIPVFPPGGCCPYCPKCSYNGREYSNGHRWRISNQTCETCVCMNGIVSCSEKESCPGRKCTHGLIPAGECCSPCIDCKYNSYTVLNNMQFSPPDDPCARCVCQRGNITCVRETCPNLLCSVTEHPPGACCPVCKGCTNSLGQPTEHGQKWIHHSDVCQECSCRDGISKCERLACKIPCTHPVMRPDVCCPECNGCQVLGRIYQNNAEIPSSDACRKCYCYKGNMECESVSCPVMTCENPLKEPGSCCPTCKKCHFQGLTVKDGEKFQPQSDSCYTCTCDKGAVYCERRNDQCNPQCTNPVKLPGQCCPICDSCEYETKVFKNRERFSPNPDEPCLQCECINGNVNCFQQQCPKLNCLNPSKVGRNCCEECVEYCIDENNKQKIYQEGEVWLSSDDKCKICTCKDSVVRCQHVDCPDVRCQHPAAPFGVCCSECDHCEFTHRLYRNGQEFTHEDDPCQICKCENGTVSCETILCDPLPCMHPESLKGLCCPICSPDVKCHQNGKTYDAWENFLDPDNPCSECVCVDGMISCHPVLCLNTECPNPQLGHCCESCDGCSYGEKNYINHVTFSDPLNSCRTCQCEKGAVSCQHNPCGPTECENPIYSEGECCPVCRECDYKGNLYRDGESFRDPDDDCSECFCRYPEVICQKQSCSDGGCIDFMNTGCNGMNSDCNFYDEMHESGTVFTHPENPCEVCSCLNGMVTCFEEHCPVVRCSHPVQTNCCSVCTEGCQFLGSVYKEWHVFPDPNNSCQECVCENGNVTCSRVQCPLANCRHPSTDGCCPTCKDCLFNNERILNGQTVTPDSVDKCELCICTNGNVECKPKPCVSIHCSNPIIKDCCATCELGCLFHNKTYKLGEEIIRSEDSCEVCTCEDGSMQCMQRQCTETDCSNPVIIDCCPTCNSGCMFEDQFYEKGSIIDYPNRPCDICTCLDGNVQCNPKPCNPVPCSHPVVKNCCPTCDSGCLYDRKIFYNGEMFNDTNQPCQICSCMNGGVECKQKQCAVAYCSNPVVEDCCPVCDLGCLYEGRVYNFGAEFDDPADPCSECACMKGSVYCDKKPCEVLDCVNAITDQEHCCPYCPDYCEYDGEKHELEAVFPHATDVCKECTCLNGDIHCDVKTCPDTLCLHPAPGKCCLECLNCQFHDEIYTDNMNFTNPENSRETCLCSKGQVACEKIPCVQCLHPILHDSNGCPLCDGCFYGGMNITNQQRFISPGNACEECICKNGTVTCHKLSCSLPSCANPVMLPGVCCPVCPGCVVSGIQFPENKEFSHPDDACEKCVCKDGHVACNRQICERNCSHPTPDPCCPICNDCMFERVKYFNGERFNPDSCRSCECKDGNVICTSEVCLELNCQLRVRIPGQCCETCRGCVYEGNEYENNATWISSSNPCLSCRCMGGTVSCTNIVCPIECVEPIPVPGLCCPVCPGCVYEGNEYENNATWISSSNPCLSCRCMGGTVSCTNIVCPIECVEPIPVPGLCCPVCPECERDGIKYKSGERFSPSSRPCDSCTCDSGHIFCIRHECPVLIDCPEESIKPPGEGECCPTCAAFGSICTRDQIGQLFHPYPDPCFVCHCSEDFMWVCSKEFCPVLNCPIDEILKNDKECCPKCRVCISEGHETHLHGDSWTLPNDPCNICSCDFGLIHCNKTVCPVISCGDEETEFRPPGDCCSICISSTDLSCDYGGAYYENGQSWKPDPCTTCLCTQGKMHCHNERCIPLDCTSDEIPSVDPGQCCPKCIPRPATCLAFGDPHYRTFDGASISFQGTCRYVLTADCSTQKFSIVVENNDRGFNGVSWTHRVVIVLQNASVDLRAGPSVYVKGKYVENLPYFEDPVLYVEKTGRSVLVTTDVGVQVLWNGDGFVEVTVSGIYRGKTCGLCGNFNNFPEDDMRTPSNQTVTSEAKFGNSWKYGDVQPGGCTESIDIDPCSKGGYRIRKIANTKCSILKQSLFSACHQFIRPEPFFAACVYDVCACSENDDCLCDILTTYSQECSKSGVILNWRSEGLCGIHCSEEEGLVFDECGPPCPRTCENRNLPIGILASQCFKPCVPGCQCSADKVLHNGRCIRPEFCP</sequence>
<dbReference type="SMART" id="SM00131">
    <property type="entry name" value="KU"/>
    <property type="match status" value="2"/>
</dbReference>
<dbReference type="CDD" id="cd00109">
    <property type="entry name" value="Kunitz-type"/>
    <property type="match status" value="1"/>
</dbReference>
<evidence type="ECO:0000256" key="2">
    <source>
        <dbReference type="ARBA" id="ARBA00022525"/>
    </source>
</evidence>
<dbReference type="SUPFAM" id="SSF57603">
    <property type="entry name" value="FnI-like domain"/>
    <property type="match status" value="32"/>
</dbReference>
<dbReference type="InterPro" id="IPR020901">
    <property type="entry name" value="Prtase_inh_Kunz-CS"/>
</dbReference>
<feature type="domain" description="VWFC" evidence="10">
    <location>
        <begin position="1687"/>
        <end position="1747"/>
    </location>
</feature>
<feature type="domain" description="VWFC" evidence="10">
    <location>
        <begin position="3158"/>
        <end position="3215"/>
    </location>
</feature>
<dbReference type="Pfam" id="PF00094">
    <property type="entry name" value="VWD"/>
    <property type="match status" value="1"/>
</dbReference>
<comment type="caution">
    <text evidence="6">Lacks conserved residue(s) required for the propagation of feature annotation.</text>
</comment>
<feature type="domain" description="VWFD" evidence="12">
    <location>
        <begin position="3588"/>
        <end position="3763"/>
    </location>
</feature>
<feature type="domain" description="EGF-like" evidence="9">
    <location>
        <begin position="135"/>
        <end position="172"/>
    </location>
</feature>
<dbReference type="InterPro" id="IPR036084">
    <property type="entry name" value="Ser_inhib-like_sf"/>
</dbReference>
<dbReference type="InterPro" id="IPR036880">
    <property type="entry name" value="Kunitz_BPTI_sf"/>
</dbReference>
<keyword evidence="5 6" id="KW-1015">Disulfide bond</keyword>
<feature type="domain" description="VWFC" evidence="10">
    <location>
        <begin position="3215"/>
        <end position="3273"/>
    </location>
</feature>
<feature type="domain" description="VWFC" evidence="10">
    <location>
        <begin position="2224"/>
        <end position="2286"/>
    </location>
</feature>
<dbReference type="GO" id="GO:0005576">
    <property type="term" value="C:extracellular region"/>
    <property type="evidence" value="ECO:0007669"/>
    <property type="project" value="UniProtKB-SubCell"/>
</dbReference>
<dbReference type="PROSITE" id="PS50026">
    <property type="entry name" value="EGF_3"/>
    <property type="match status" value="2"/>
</dbReference>
<dbReference type="CDD" id="cd22593">
    <property type="entry name" value="Kunitz_conkunitzin"/>
    <property type="match status" value="1"/>
</dbReference>
<dbReference type="InterPro" id="IPR000742">
    <property type="entry name" value="EGF"/>
</dbReference>
<dbReference type="Pfam" id="PF23334">
    <property type="entry name" value="VWC2L_2nd"/>
    <property type="match status" value="9"/>
</dbReference>
<gene>
    <name evidence="13" type="primary">kcp</name>
    <name evidence="13" type="ORF">TNIN_330053</name>
</gene>
<dbReference type="CDD" id="cd00054">
    <property type="entry name" value="EGF_CA"/>
    <property type="match status" value="1"/>
</dbReference>
<dbReference type="SUPFAM" id="SSF57567">
    <property type="entry name" value="Serine protease inhibitors"/>
    <property type="match status" value="1"/>
</dbReference>
<dbReference type="InterPro" id="IPR052424">
    <property type="entry name" value="Kielin_Chordin-BMP_Reg"/>
</dbReference>
<feature type="domain" description="VWFC" evidence="10">
    <location>
        <begin position="3273"/>
        <end position="3331"/>
    </location>
</feature>
<dbReference type="Gene3D" id="6.20.200.20">
    <property type="match status" value="24"/>
</dbReference>
<feature type="signal peptide" evidence="8">
    <location>
        <begin position="1"/>
        <end position="26"/>
    </location>
</feature>
<feature type="domain" description="VWFC" evidence="10">
    <location>
        <begin position="2697"/>
        <end position="2752"/>
    </location>
</feature>
<dbReference type="PROSITE" id="PS51233">
    <property type="entry name" value="VWFD"/>
    <property type="match status" value="1"/>
</dbReference>
<keyword evidence="2" id="KW-0964">Secreted</keyword>
<feature type="domain" description="VWFC" evidence="10">
    <location>
        <begin position="2286"/>
        <end position="2345"/>
    </location>
</feature>
<dbReference type="PROSITE" id="PS50184">
    <property type="entry name" value="VWFC_2"/>
    <property type="match status" value="28"/>
</dbReference>
<dbReference type="PROSITE" id="PS01208">
    <property type="entry name" value="VWFC_1"/>
    <property type="match status" value="7"/>
</dbReference>
<feature type="domain" description="VWFC" evidence="10">
    <location>
        <begin position="3102"/>
        <end position="3158"/>
    </location>
</feature>
<feature type="disulfide bond" evidence="6">
    <location>
        <begin position="756"/>
        <end position="765"/>
    </location>
</feature>
<feature type="coiled-coil region" evidence="7">
    <location>
        <begin position="54"/>
        <end position="81"/>
    </location>
</feature>
<dbReference type="SMART" id="SM00216">
    <property type="entry name" value="VWD"/>
    <property type="match status" value="1"/>
</dbReference>
<dbReference type="Pfam" id="PF00093">
    <property type="entry name" value="VWC"/>
    <property type="match status" value="10"/>
</dbReference>
<evidence type="ECO:0000313" key="14">
    <source>
        <dbReference type="Proteomes" id="UP000886998"/>
    </source>
</evidence>
<dbReference type="InterPro" id="IPR001007">
    <property type="entry name" value="VWF_dom"/>
</dbReference>
<feature type="domain" description="VWFC" evidence="10">
    <location>
        <begin position="3524"/>
        <end position="3584"/>
    </location>
</feature>
<keyword evidence="6" id="KW-0245">EGF-like domain</keyword>
<dbReference type="Gene3D" id="2.10.70.10">
    <property type="entry name" value="Complement Module, domain 1"/>
    <property type="match status" value="8"/>
</dbReference>
<feature type="domain" description="VWFC" evidence="10">
    <location>
        <begin position="1929"/>
        <end position="1986"/>
    </location>
</feature>
<dbReference type="CDD" id="cd19941">
    <property type="entry name" value="TIL"/>
    <property type="match status" value="1"/>
</dbReference>
<dbReference type="GO" id="GO:0004867">
    <property type="term" value="F:serine-type endopeptidase inhibitor activity"/>
    <property type="evidence" value="ECO:0007669"/>
    <property type="project" value="InterPro"/>
</dbReference>
<dbReference type="GO" id="GO:0030513">
    <property type="term" value="P:positive regulation of BMP signaling pathway"/>
    <property type="evidence" value="ECO:0007669"/>
    <property type="project" value="TreeGrafter"/>
</dbReference>
<feature type="domain" description="VWFC" evidence="10">
    <location>
        <begin position="2575"/>
        <end position="2636"/>
    </location>
</feature>
<feature type="chain" id="PRO_5036487150" description="Kielin/chordin-like protein" evidence="8">
    <location>
        <begin position="27"/>
        <end position="3915"/>
    </location>
</feature>
<feature type="domain" description="VWFC" evidence="10">
    <location>
        <begin position="2636"/>
        <end position="2694"/>
    </location>
</feature>
<feature type="domain" description="VWFC" evidence="10">
    <location>
        <begin position="3456"/>
        <end position="3519"/>
    </location>
</feature>
<feature type="domain" description="VWFC" evidence="10">
    <location>
        <begin position="2811"/>
        <end position="2868"/>
    </location>
</feature>
<dbReference type="EMBL" id="BMAV01023562">
    <property type="protein sequence ID" value="GFY79397.1"/>
    <property type="molecule type" value="Genomic_DNA"/>
</dbReference>
<evidence type="ECO:0000256" key="3">
    <source>
        <dbReference type="ARBA" id="ARBA00022729"/>
    </source>
</evidence>
<feature type="domain" description="VWFC" evidence="10">
    <location>
        <begin position="2103"/>
        <end position="2163"/>
    </location>
</feature>
<protein>
    <recommendedName>
        <fullName evidence="15">Kielin/chordin-like protein</fullName>
    </recommendedName>
</protein>
<accession>A0A8X6YYS5</accession>
<dbReference type="PROSITE" id="PS00022">
    <property type="entry name" value="EGF_1"/>
    <property type="match status" value="2"/>
</dbReference>
<evidence type="ECO:0000313" key="13">
    <source>
        <dbReference type="EMBL" id="GFY79397.1"/>
    </source>
</evidence>
<organism evidence="13 14">
    <name type="scientific">Trichonephila inaurata madagascariensis</name>
    <dbReference type="NCBI Taxonomy" id="2747483"/>
    <lineage>
        <taxon>Eukaryota</taxon>
        <taxon>Metazoa</taxon>
        <taxon>Ecdysozoa</taxon>
        <taxon>Arthropoda</taxon>
        <taxon>Chelicerata</taxon>
        <taxon>Arachnida</taxon>
        <taxon>Araneae</taxon>
        <taxon>Araneomorphae</taxon>
        <taxon>Entelegynae</taxon>
        <taxon>Araneoidea</taxon>
        <taxon>Nephilidae</taxon>
        <taxon>Trichonephila</taxon>
        <taxon>Trichonephila inaurata</taxon>
    </lineage>
</organism>
<dbReference type="GO" id="GO:0016491">
    <property type="term" value="F:oxidoreductase activity"/>
    <property type="evidence" value="ECO:0007669"/>
    <property type="project" value="InterPro"/>
</dbReference>
<feature type="domain" description="BPTI/Kunitz inhibitor" evidence="11">
    <location>
        <begin position="178"/>
        <end position="227"/>
    </location>
</feature>
<keyword evidence="14" id="KW-1185">Reference proteome</keyword>
<feature type="disulfide bond" evidence="6">
    <location>
        <begin position="162"/>
        <end position="171"/>
    </location>
</feature>
<evidence type="ECO:0000256" key="4">
    <source>
        <dbReference type="ARBA" id="ARBA00022737"/>
    </source>
</evidence>
<feature type="domain" description="VWFC" evidence="10">
    <location>
        <begin position="1867"/>
        <end position="1927"/>
    </location>
</feature>
<feature type="domain" description="VWFC" evidence="10">
    <location>
        <begin position="1806"/>
        <end position="1867"/>
    </location>
</feature>
<feature type="domain" description="VWFC" evidence="10">
    <location>
        <begin position="2163"/>
        <end position="2223"/>
    </location>
</feature>
<evidence type="ECO:0000259" key="12">
    <source>
        <dbReference type="PROSITE" id="PS51233"/>
    </source>
</evidence>
<dbReference type="SMART" id="SM00181">
    <property type="entry name" value="EGF"/>
    <property type="match status" value="3"/>
</dbReference>
<evidence type="ECO:0000259" key="9">
    <source>
        <dbReference type="PROSITE" id="PS50026"/>
    </source>
</evidence>
<dbReference type="SMART" id="SM00215">
    <property type="entry name" value="VWC_out"/>
    <property type="match status" value="12"/>
</dbReference>
<dbReference type="SUPFAM" id="SSF57196">
    <property type="entry name" value="EGF/Laminin"/>
    <property type="match status" value="2"/>
</dbReference>
<evidence type="ECO:0000259" key="10">
    <source>
        <dbReference type="PROSITE" id="PS50184"/>
    </source>
</evidence>
<dbReference type="SMART" id="SM00214">
    <property type="entry name" value="VWC"/>
    <property type="match status" value="34"/>
</dbReference>
<dbReference type="Pfam" id="PF00264">
    <property type="entry name" value="Tyrosinase"/>
    <property type="match status" value="1"/>
</dbReference>
<keyword evidence="3 8" id="KW-0732">Signal</keyword>
<dbReference type="InterPro" id="IPR014853">
    <property type="entry name" value="VWF/SSPO/ZAN-like_Cys-rich_dom"/>
</dbReference>
<feature type="domain" description="VWFC" evidence="10">
    <location>
        <begin position="3331"/>
        <end position="3394"/>
    </location>
</feature>
<feature type="domain" description="VWFC" evidence="10">
    <location>
        <begin position="3043"/>
        <end position="3102"/>
    </location>
</feature>
<dbReference type="PANTHER" id="PTHR46698:SF6">
    <property type="entry name" value="KIELIN_CHORDIN-LIKE PROTEIN"/>
    <property type="match status" value="1"/>
</dbReference>
<evidence type="ECO:0000259" key="11">
    <source>
        <dbReference type="PROSITE" id="PS50279"/>
    </source>
</evidence>
<keyword evidence="4" id="KW-0677">Repeat</keyword>
<dbReference type="PROSITE" id="PS50279">
    <property type="entry name" value="BPTI_KUNITZ_2"/>
    <property type="match status" value="2"/>
</dbReference>
<dbReference type="InterPro" id="IPR008922">
    <property type="entry name" value="Di-copper_centre_dom_sf"/>
</dbReference>
<proteinExistence type="predicted"/>
<feature type="disulfide bond" evidence="6">
    <location>
        <begin position="143"/>
        <end position="160"/>
    </location>
</feature>
<evidence type="ECO:0000256" key="5">
    <source>
        <dbReference type="ARBA" id="ARBA00023157"/>
    </source>
</evidence>
<dbReference type="SMART" id="SM00832">
    <property type="entry name" value="C8"/>
    <property type="match status" value="1"/>
</dbReference>
<dbReference type="SUPFAM" id="SSF48056">
    <property type="entry name" value="Di-copper centre-containing domain"/>
    <property type="match status" value="2"/>
</dbReference>
<comment type="caution">
    <text evidence="13">The sequence shown here is derived from an EMBL/GenBank/DDBJ whole genome shotgun (WGS) entry which is preliminary data.</text>
</comment>
<comment type="subcellular location">
    <subcellularLocation>
        <location evidence="1">Secreted</location>
    </subcellularLocation>
</comment>